<evidence type="ECO:0000313" key="10">
    <source>
        <dbReference type="Proteomes" id="UP000053467"/>
    </source>
</evidence>
<sequence>MKKVCKVVVIGGGWAGCAAAMVAHQVGASVTLLERTDMLLGTGLVGGIFRNNGRQTAAEELTLLGNPIFDLLDKNSLHTNIEFPGHKHASLYNVWTMEPIIKRYLEGLSIKIFLSCRVNDLYIENGIIKSVYSKNYNQDFEGDVFIDATGTTAVPGNCTKYGNGCAMCIMRCHSFGSRVDLLSKAGVTQWNGQKPDGSFGAMSGSCKLGKESINHDIVAELEENGVALVEVPRHLREDINILTQKACQQYAMKDFVENLVLLDTGPVKLMTPFFPLSELRKIPGMENARYEDPLAGGVGNSMRYFGFANCAKNLKAYGKVDNLFCAGEKAGAMVGHTEAMVTGSLAGYNAVRYYLREPLLELPDSLAIGDFINSTVEKMKYPEGRMYKYTFSGSIYFNRMKEKGLYITDREEIKKRVEESKLMGIFSKKMIR</sequence>
<dbReference type="InterPro" id="IPR036188">
    <property type="entry name" value="FAD/NAD-bd_sf"/>
</dbReference>
<dbReference type="EMBL" id="LGGX01000032">
    <property type="protein sequence ID" value="KUK86010.1"/>
    <property type="molecule type" value="Genomic_DNA"/>
</dbReference>
<comment type="subunit">
    <text evidence="6">Homodimer. Heterotetramer of two MnmE and two MnmG subunits.</text>
</comment>
<comment type="caution">
    <text evidence="9">The sequence shown here is derived from an EMBL/GenBank/DDBJ whole genome shotgun (WGS) entry which is preliminary data.</text>
</comment>
<dbReference type="Pfam" id="PF01134">
    <property type="entry name" value="GIDA"/>
    <property type="match status" value="2"/>
</dbReference>
<keyword evidence="2" id="KW-0285">Flavoprotein</keyword>
<evidence type="ECO:0000256" key="1">
    <source>
        <dbReference type="ARBA" id="ARBA00001974"/>
    </source>
</evidence>
<dbReference type="PANTHER" id="PTHR11806">
    <property type="entry name" value="GLUCOSE INHIBITED DIVISION PROTEIN A"/>
    <property type="match status" value="1"/>
</dbReference>
<evidence type="ECO:0000256" key="4">
    <source>
        <dbReference type="ARBA" id="ARBA00022827"/>
    </source>
</evidence>
<reference evidence="10" key="1">
    <citation type="journal article" date="2015" name="MBio">
        <title>Genome-Resolved Metagenomic Analysis Reveals Roles for Candidate Phyla and Other Microbial Community Members in Biogeochemical Transformations in Oil Reservoirs.</title>
        <authorList>
            <person name="Hu P."/>
            <person name="Tom L."/>
            <person name="Singh A."/>
            <person name="Thomas B.C."/>
            <person name="Baker B.J."/>
            <person name="Piceno Y.M."/>
            <person name="Andersen G.L."/>
            <person name="Banfield J.F."/>
        </authorList>
    </citation>
    <scope>NUCLEOTIDE SEQUENCE [LARGE SCALE GENOMIC DNA]</scope>
</reference>
<comment type="cofactor">
    <cofactor evidence="1">
        <name>FAD</name>
        <dbReference type="ChEBI" id="CHEBI:57692"/>
    </cofactor>
</comment>
<keyword evidence="5" id="KW-0520">NAD</keyword>
<evidence type="ECO:0000256" key="2">
    <source>
        <dbReference type="ARBA" id="ARBA00022630"/>
    </source>
</evidence>
<feature type="chain" id="PRO_5007097084" evidence="7">
    <location>
        <begin position="21"/>
        <end position="432"/>
    </location>
</feature>
<dbReference type="GO" id="GO:0050660">
    <property type="term" value="F:flavin adenine dinucleotide binding"/>
    <property type="evidence" value="ECO:0007669"/>
    <property type="project" value="InterPro"/>
</dbReference>
<feature type="domain" description="MnmG N-terminal" evidence="8">
    <location>
        <begin position="279"/>
        <end position="356"/>
    </location>
</feature>
<dbReference type="PROSITE" id="PS51257">
    <property type="entry name" value="PROKAR_LIPOPROTEIN"/>
    <property type="match status" value="1"/>
</dbReference>
<dbReference type="InterPro" id="IPR040131">
    <property type="entry name" value="MnmG_N"/>
</dbReference>
<proteinExistence type="predicted"/>
<dbReference type="GO" id="GO:0030488">
    <property type="term" value="P:tRNA methylation"/>
    <property type="evidence" value="ECO:0007669"/>
    <property type="project" value="TreeGrafter"/>
</dbReference>
<dbReference type="GO" id="GO:0002098">
    <property type="term" value="P:tRNA wobble uridine modification"/>
    <property type="evidence" value="ECO:0007669"/>
    <property type="project" value="TreeGrafter"/>
</dbReference>
<keyword evidence="7" id="KW-0732">Signal</keyword>
<evidence type="ECO:0000313" key="9">
    <source>
        <dbReference type="EMBL" id="KUK86010.1"/>
    </source>
</evidence>
<organism evidence="9 10">
    <name type="scientific">candidate division TA06 bacterium 34_109</name>
    <dbReference type="NCBI Taxonomy" id="1635277"/>
    <lineage>
        <taxon>Bacteria</taxon>
        <taxon>Bacteria division TA06</taxon>
    </lineage>
</organism>
<gene>
    <name evidence="9" type="ORF">XE03_1757</name>
</gene>
<evidence type="ECO:0000256" key="3">
    <source>
        <dbReference type="ARBA" id="ARBA00022694"/>
    </source>
</evidence>
<dbReference type="AlphaFoldDB" id="A0A101I1B7"/>
<dbReference type="Proteomes" id="UP000053467">
    <property type="component" value="Unassembled WGS sequence"/>
</dbReference>
<accession>A0A101I1B7</accession>
<name>A0A101I1B7_UNCT6</name>
<dbReference type="SUPFAM" id="SSF51905">
    <property type="entry name" value="FAD/NAD(P)-binding domain"/>
    <property type="match status" value="1"/>
</dbReference>
<evidence type="ECO:0000259" key="8">
    <source>
        <dbReference type="Pfam" id="PF01134"/>
    </source>
</evidence>
<evidence type="ECO:0000256" key="7">
    <source>
        <dbReference type="SAM" id="SignalP"/>
    </source>
</evidence>
<evidence type="ECO:0000256" key="5">
    <source>
        <dbReference type="ARBA" id="ARBA00023027"/>
    </source>
</evidence>
<feature type="signal peptide" evidence="7">
    <location>
        <begin position="1"/>
        <end position="20"/>
    </location>
</feature>
<dbReference type="PATRIC" id="fig|1635277.3.peg.1555"/>
<keyword evidence="4" id="KW-0274">FAD</keyword>
<dbReference type="Gene3D" id="3.50.50.60">
    <property type="entry name" value="FAD/NAD(P)-binding domain"/>
    <property type="match status" value="2"/>
</dbReference>
<feature type="domain" description="MnmG N-terminal" evidence="8">
    <location>
        <begin position="6"/>
        <end position="223"/>
    </location>
</feature>
<dbReference type="InterPro" id="IPR002218">
    <property type="entry name" value="MnmG-rel"/>
</dbReference>
<keyword evidence="3" id="KW-0819">tRNA processing</keyword>
<dbReference type="PANTHER" id="PTHR11806:SF0">
    <property type="entry name" value="PROTEIN MTO1 HOMOLOG, MITOCHONDRIAL"/>
    <property type="match status" value="1"/>
</dbReference>
<protein>
    <submittedName>
        <fullName evidence="9">FAD-dependent pyridine nucleotide-disulfide oxidoreductase</fullName>
    </submittedName>
</protein>
<evidence type="ECO:0000256" key="6">
    <source>
        <dbReference type="ARBA" id="ARBA00025948"/>
    </source>
</evidence>